<keyword evidence="4" id="KW-1185">Reference proteome</keyword>
<accession>A0A4S2MTK6</accession>
<keyword evidence="1" id="KW-0175">Coiled coil</keyword>
<dbReference type="InParanoid" id="A0A4S2MTK6"/>
<dbReference type="EMBL" id="ML220129">
    <property type="protein sequence ID" value="TGZ79823.1"/>
    <property type="molecule type" value="Genomic_DNA"/>
</dbReference>
<name>A0A4S2MTK6_9PEZI</name>
<evidence type="ECO:0000256" key="2">
    <source>
        <dbReference type="SAM" id="MobiDB-lite"/>
    </source>
</evidence>
<gene>
    <name evidence="3" type="ORF">EX30DRAFT_365076</name>
</gene>
<evidence type="ECO:0000256" key="1">
    <source>
        <dbReference type="SAM" id="Coils"/>
    </source>
</evidence>
<protein>
    <submittedName>
        <fullName evidence="3">Uncharacterized protein</fullName>
    </submittedName>
</protein>
<dbReference type="AlphaFoldDB" id="A0A4S2MTK6"/>
<sequence length="317" mass="35319">MSFTWPDPTDRLAVARLFLGSSSDIPDAALMDLTELPLNDVFNTYTLLHTQYNSEIDALNNELAEAHQNMFNLIEKNRKLIKEMDERLRNTDRWVLPTGNSRGGQSRAGMVVMRFETTKGDFESQKQRDGALDEGKRMGKSIQQQQKDEELVEGGCCHHEPESEQGTPTKQVDKRAPPFSATPSTVETSPAAEIKKEENLSEWEKELRRVEASLQSIKPPNFTAPAAPAMKPPPLKVGGVTLRRAKTAFCDCTSFCKAATGCQCSLWREPCGPRCHATAKKQGIPFGQVAGKLNCPRRPDGPNQTERLRKWENGGSF</sequence>
<evidence type="ECO:0000313" key="4">
    <source>
        <dbReference type="Proteomes" id="UP000298138"/>
    </source>
</evidence>
<proteinExistence type="predicted"/>
<organism evidence="3 4">
    <name type="scientific">Ascodesmis nigricans</name>
    <dbReference type="NCBI Taxonomy" id="341454"/>
    <lineage>
        <taxon>Eukaryota</taxon>
        <taxon>Fungi</taxon>
        <taxon>Dikarya</taxon>
        <taxon>Ascomycota</taxon>
        <taxon>Pezizomycotina</taxon>
        <taxon>Pezizomycetes</taxon>
        <taxon>Pezizales</taxon>
        <taxon>Ascodesmidaceae</taxon>
        <taxon>Ascodesmis</taxon>
    </lineage>
</organism>
<feature type="compositionally biased region" description="Basic and acidic residues" evidence="2">
    <location>
        <begin position="306"/>
        <end position="317"/>
    </location>
</feature>
<dbReference type="Proteomes" id="UP000298138">
    <property type="component" value="Unassembled WGS sequence"/>
</dbReference>
<feature type="region of interest" description="Disordered" evidence="2">
    <location>
        <begin position="158"/>
        <end position="191"/>
    </location>
</feature>
<feature type="region of interest" description="Disordered" evidence="2">
    <location>
        <begin position="297"/>
        <end position="317"/>
    </location>
</feature>
<reference evidence="3 4" key="1">
    <citation type="submission" date="2019-04" db="EMBL/GenBank/DDBJ databases">
        <title>Comparative genomics and transcriptomics to analyze fruiting body development in filamentous ascomycetes.</title>
        <authorList>
            <consortium name="DOE Joint Genome Institute"/>
            <person name="Lutkenhaus R."/>
            <person name="Traeger S."/>
            <person name="Breuer J."/>
            <person name="Kuo A."/>
            <person name="Lipzen A."/>
            <person name="Pangilinan J."/>
            <person name="Dilworth D."/>
            <person name="Sandor L."/>
            <person name="Poggeler S."/>
            <person name="Barry K."/>
            <person name="Grigoriev I.V."/>
            <person name="Nowrousian M."/>
        </authorList>
    </citation>
    <scope>NUCLEOTIDE SEQUENCE [LARGE SCALE GENOMIC DNA]</scope>
    <source>
        <strain evidence="3 4">CBS 389.68</strain>
    </source>
</reference>
<evidence type="ECO:0000313" key="3">
    <source>
        <dbReference type="EMBL" id="TGZ79823.1"/>
    </source>
</evidence>
<feature type="coiled-coil region" evidence="1">
    <location>
        <begin position="49"/>
        <end position="83"/>
    </location>
</feature>